<proteinExistence type="predicted"/>
<accession>D3F3B4</accession>
<evidence type="ECO:0000313" key="3">
    <source>
        <dbReference type="EMBL" id="ADB50394.1"/>
    </source>
</evidence>
<dbReference type="InterPro" id="IPR011646">
    <property type="entry name" value="KAP_P-loop"/>
</dbReference>
<dbReference type="EMBL" id="CP001854">
    <property type="protein sequence ID" value="ADB50394.1"/>
    <property type="molecule type" value="Genomic_DNA"/>
</dbReference>
<dbReference type="OrthoDB" id="88903at2"/>
<name>D3F3B4_CONWI</name>
<gene>
    <name evidence="3" type="ordered locus">Cwoe_1968</name>
</gene>
<keyword evidence="1" id="KW-1133">Transmembrane helix</keyword>
<evidence type="ECO:0000259" key="2">
    <source>
        <dbReference type="Pfam" id="PF07693"/>
    </source>
</evidence>
<sequence length="1137" mass="125258">MPGTPYLTDTRQPLSDSTDAFGHRDYAAALVHALTRSQPPFTVGLFGDWGVGKSTVLAEVGRQLDGEGVVYVQFDAWRYEGEAFRRQFLKDVGAQLTRAGALDKSFDPAEGLRDLYQSVQTQGKETWRLNKAGLLKLALFFVLLIALAFVIGVGPGDLFDQSNYRSTTVGALFLAFVGLVGAILVRVDNTLEVTRDAITKHRLEEPERFTEQFTRMLGAVKAERLVIAIDNLDRLNAEDAVMFLNTVKTYLEPVIESSRDAHSAPSVVILIAADDRALRRHLLSRTSALADESEALIYADEYLHKFFNASMHMRPVLPDDMREYMRAHLTAYAERWNAPGDLPNLVRIASAGLRHNPRRVKQWVNSLELRTRLIRERERTSNDHVARLDPPITKNLPMVAKLALIEEEWPEAFASLQRAPKLLKEWHAQADLGSDAIPPSWGREDWRKCAAFLRATSHISVDSIRPFVRLRRSVAERDLPRYDEIHDALTGGNTRLVEEVFSGISATARAAYAQRLDDIVEEELDAGNVDGARHVIQTAITAEPLRESAGVARVLSRAAVEPDLREALPQLPLEALATATSQSAEPMAAKAIWKRIFDALVQDRSTDGHSKARSVVLARALTEGRLDAELCRQIGRWLETEQQRDPELGERPDFGTLTPLVRAHPSWLIEQGFNAATRQLDQDTSAARFNSEQWEIMLLGLREAVVALATAEEVGTRLTDIIINHADGEDTSYLVRPCSDYVEAVLTGGYSVDTFAAGCSSHLGRLWPTKDREPSPADPDEHEWAALGFKLFQSADGNQGDVGDHVVQQFATQTMALANAINAGALPIGTPSVENTGSFYHHLAIQLRTSLHGNAQEAREIIAAISTIDAEHAPDHVAEVLSASASNGYAETIQVVWETQKPLVLKSAESVASTIAARLEIGTDTETAVALLNMMPEILPHASADAAARLASVVWTIFRSEPQHVSRDTARSAILATAAQRGATDALSTWLGTAHADLVSPSEDDADRAAAMLTQLADNFNKEQRSQLAQQLTVWVQDQQVSLERVARIAASLSRLRVELAEPLMNALIERDASLPRDNTRDRAPVVRAALHLGRSSRSSRLRGAATAFERRLVNSGFPEDRAVMEEARQAPNTPEN</sequence>
<dbReference type="InterPro" id="IPR027417">
    <property type="entry name" value="P-loop_NTPase"/>
</dbReference>
<organism evidence="3 4">
    <name type="scientific">Conexibacter woesei (strain DSM 14684 / CCUG 47730 / CIP 108061 / JCM 11494 / NBRC 100937 / ID131577)</name>
    <dbReference type="NCBI Taxonomy" id="469383"/>
    <lineage>
        <taxon>Bacteria</taxon>
        <taxon>Bacillati</taxon>
        <taxon>Actinomycetota</taxon>
        <taxon>Thermoleophilia</taxon>
        <taxon>Solirubrobacterales</taxon>
        <taxon>Conexibacteraceae</taxon>
        <taxon>Conexibacter</taxon>
    </lineage>
</organism>
<protein>
    <submittedName>
        <fullName evidence="3">KAP P-loop domain protein</fullName>
    </submittedName>
</protein>
<dbReference type="Gene3D" id="3.40.50.300">
    <property type="entry name" value="P-loop containing nucleotide triphosphate hydrolases"/>
    <property type="match status" value="1"/>
</dbReference>
<dbReference type="Proteomes" id="UP000008229">
    <property type="component" value="Chromosome"/>
</dbReference>
<keyword evidence="1" id="KW-0472">Membrane</keyword>
<evidence type="ECO:0000313" key="4">
    <source>
        <dbReference type="Proteomes" id="UP000008229"/>
    </source>
</evidence>
<dbReference type="eggNOG" id="COG4928">
    <property type="taxonomic scope" value="Bacteria"/>
</dbReference>
<dbReference type="PANTHER" id="PTHR22674:SF6">
    <property type="entry name" value="NTPASE KAP FAMILY P-LOOP DOMAIN-CONTAINING PROTEIN 1"/>
    <property type="match status" value="1"/>
</dbReference>
<dbReference type="HOGENOM" id="CLU_278190_0_0_11"/>
<dbReference type="RefSeq" id="WP_012933445.1">
    <property type="nucleotide sequence ID" value="NC_013739.1"/>
</dbReference>
<evidence type="ECO:0000256" key="1">
    <source>
        <dbReference type="SAM" id="Phobius"/>
    </source>
</evidence>
<dbReference type="AlphaFoldDB" id="D3F3B4"/>
<feature type="transmembrane region" description="Helical" evidence="1">
    <location>
        <begin position="134"/>
        <end position="154"/>
    </location>
</feature>
<dbReference type="InterPro" id="IPR052754">
    <property type="entry name" value="NTPase_KAP_P-loop"/>
</dbReference>
<dbReference type="KEGG" id="cwo:Cwoe_1968"/>
<feature type="transmembrane region" description="Helical" evidence="1">
    <location>
        <begin position="166"/>
        <end position="185"/>
    </location>
</feature>
<keyword evidence="4" id="KW-1185">Reference proteome</keyword>
<reference evidence="3 4" key="1">
    <citation type="journal article" date="2010" name="Stand. Genomic Sci.">
        <title>Complete genome sequence of Conexibacter woesei type strain (ID131577).</title>
        <authorList>
            <person name="Pukall R."/>
            <person name="Lapidus A."/>
            <person name="Glavina Del Rio T."/>
            <person name="Copeland A."/>
            <person name="Tice H."/>
            <person name="Cheng J.-F."/>
            <person name="Lucas S."/>
            <person name="Chen F."/>
            <person name="Nolan M."/>
            <person name="Bruce D."/>
            <person name="Goodwin L."/>
            <person name="Pitluck S."/>
            <person name="Mavromatis K."/>
            <person name="Ivanova N."/>
            <person name="Ovchinnikova G."/>
            <person name="Pati A."/>
            <person name="Chen A."/>
            <person name="Palaniappan K."/>
            <person name="Land M."/>
            <person name="Hauser L."/>
            <person name="Chang Y.-J."/>
            <person name="Jeffries C.D."/>
            <person name="Chain P."/>
            <person name="Meincke L."/>
            <person name="Sims D."/>
            <person name="Brettin T."/>
            <person name="Detter J.C."/>
            <person name="Rohde M."/>
            <person name="Goeker M."/>
            <person name="Bristow J."/>
            <person name="Eisen J.A."/>
            <person name="Markowitz V."/>
            <person name="Kyrpides N.C."/>
            <person name="Klenk H.-P."/>
            <person name="Hugenholtz P."/>
        </authorList>
    </citation>
    <scope>NUCLEOTIDE SEQUENCE [LARGE SCALE GENOMIC DNA]</scope>
    <source>
        <strain evidence="4">DSM 14684 / CIP 108061 / JCM 11494 / NBRC 100937 / ID131577</strain>
    </source>
</reference>
<dbReference type="PANTHER" id="PTHR22674">
    <property type="entry name" value="NTPASE, KAP FAMILY P-LOOP DOMAIN-CONTAINING 1"/>
    <property type="match status" value="1"/>
</dbReference>
<dbReference type="Pfam" id="PF07693">
    <property type="entry name" value="KAP_NTPase"/>
    <property type="match status" value="1"/>
</dbReference>
<reference evidence="4" key="2">
    <citation type="submission" date="2010-01" db="EMBL/GenBank/DDBJ databases">
        <title>The complete genome of Conexibacter woesei DSM 14684.</title>
        <authorList>
            <consortium name="US DOE Joint Genome Institute (JGI-PGF)"/>
            <person name="Lucas S."/>
            <person name="Copeland A."/>
            <person name="Lapidus A."/>
            <person name="Glavina del Rio T."/>
            <person name="Dalin E."/>
            <person name="Tice H."/>
            <person name="Bruce D."/>
            <person name="Goodwin L."/>
            <person name="Pitluck S."/>
            <person name="Kyrpides N."/>
            <person name="Mavromatis K."/>
            <person name="Ivanova N."/>
            <person name="Mikhailova N."/>
            <person name="Chertkov O."/>
            <person name="Brettin T."/>
            <person name="Detter J.C."/>
            <person name="Han C."/>
            <person name="Larimer F."/>
            <person name="Land M."/>
            <person name="Hauser L."/>
            <person name="Markowitz V."/>
            <person name="Cheng J.-F."/>
            <person name="Hugenholtz P."/>
            <person name="Woyke T."/>
            <person name="Wu D."/>
            <person name="Pukall R."/>
            <person name="Steenblock K."/>
            <person name="Schneider S."/>
            <person name="Klenk H.-P."/>
            <person name="Eisen J.A."/>
        </authorList>
    </citation>
    <scope>NUCLEOTIDE SEQUENCE [LARGE SCALE GENOMIC DNA]</scope>
    <source>
        <strain evidence="4">DSM 14684 / CIP 108061 / JCM 11494 / NBRC 100937 / ID131577</strain>
    </source>
</reference>
<keyword evidence="1" id="KW-0812">Transmembrane</keyword>
<dbReference type="SUPFAM" id="SSF52540">
    <property type="entry name" value="P-loop containing nucleoside triphosphate hydrolases"/>
    <property type="match status" value="1"/>
</dbReference>
<feature type="domain" description="KAP NTPase" evidence="2">
    <location>
        <begin position="25"/>
        <end position="373"/>
    </location>
</feature>